<dbReference type="CDD" id="cd06171">
    <property type="entry name" value="Sigma70_r4"/>
    <property type="match status" value="1"/>
</dbReference>
<keyword evidence="9" id="KW-1185">Reference proteome</keyword>
<evidence type="ECO:0000256" key="1">
    <source>
        <dbReference type="ARBA" id="ARBA00010641"/>
    </source>
</evidence>
<evidence type="ECO:0000313" key="8">
    <source>
        <dbReference type="EMBL" id="MFD1039950.1"/>
    </source>
</evidence>
<dbReference type="PANTHER" id="PTHR43133">
    <property type="entry name" value="RNA POLYMERASE ECF-TYPE SIGMA FACTO"/>
    <property type="match status" value="1"/>
</dbReference>
<proteinExistence type="inferred from homology"/>
<comment type="similarity">
    <text evidence="1">Belongs to the sigma-70 factor family. ECF subfamily.</text>
</comment>
<keyword evidence="3" id="KW-0731">Sigma factor</keyword>
<sequence length="166" mass="20263">MFEQYQLPLYRYLLQMSRNEQIAEELLQETFYRAMVSLQVKDMIQARAWLFKVARNLFIDWTRKSKSEQQMIEQIQIKHESISNLGNPELQFEKKTRQQELEAVMKQLPERMRTIIYLREIQGFTYKELTTAMNLTESQVKVTLHRAREKFRYYDQQKKGGYEYEE</sequence>
<dbReference type="SUPFAM" id="SSF88659">
    <property type="entry name" value="Sigma3 and sigma4 domains of RNA polymerase sigma factors"/>
    <property type="match status" value="1"/>
</dbReference>
<comment type="caution">
    <text evidence="8">The sequence shown here is derived from an EMBL/GenBank/DDBJ whole genome shotgun (WGS) entry which is preliminary data.</text>
</comment>
<evidence type="ECO:0000313" key="9">
    <source>
        <dbReference type="Proteomes" id="UP001597040"/>
    </source>
</evidence>
<gene>
    <name evidence="8" type="ORF">ACFQ3N_16380</name>
</gene>
<keyword evidence="2" id="KW-0805">Transcription regulation</keyword>
<feature type="domain" description="RNA polymerase sigma factor 70 region 4 type 2" evidence="7">
    <location>
        <begin position="99"/>
        <end position="150"/>
    </location>
</feature>
<dbReference type="EMBL" id="JBHTKJ010000052">
    <property type="protein sequence ID" value="MFD1039950.1"/>
    <property type="molecule type" value="Genomic_DNA"/>
</dbReference>
<dbReference type="PANTHER" id="PTHR43133:SF52">
    <property type="entry name" value="ECF RNA POLYMERASE SIGMA FACTOR SIGL"/>
    <property type="match status" value="1"/>
</dbReference>
<feature type="domain" description="RNA polymerase sigma-70 region 2" evidence="6">
    <location>
        <begin position="1"/>
        <end position="66"/>
    </location>
</feature>
<dbReference type="InterPro" id="IPR014284">
    <property type="entry name" value="RNA_pol_sigma-70_dom"/>
</dbReference>
<dbReference type="Proteomes" id="UP001597040">
    <property type="component" value="Unassembled WGS sequence"/>
</dbReference>
<protein>
    <submittedName>
        <fullName evidence="8">RNA polymerase sigma factor</fullName>
    </submittedName>
</protein>
<organism evidence="8 9">
    <name type="scientific">Virgibacillus byunsanensis</name>
    <dbReference type="NCBI Taxonomy" id="570945"/>
    <lineage>
        <taxon>Bacteria</taxon>
        <taxon>Bacillati</taxon>
        <taxon>Bacillota</taxon>
        <taxon>Bacilli</taxon>
        <taxon>Bacillales</taxon>
        <taxon>Bacillaceae</taxon>
        <taxon>Virgibacillus</taxon>
    </lineage>
</organism>
<dbReference type="SUPFAM" id="SSF88946">
    <property type="entry name" value="Sigma2 domain of RNA polymerase sigma factors"/>
    <property type="match status" value="1"/>
</dbReference>
<dbReference type="InterPro" id="IPR007627">
    <property type="entry name" value="RNA_pol_sigma70_r2"/>
</dbReference>
<dbReference type="Gene3D" id="1.10.1740.10">
    <property type="match status" value="1"/>
</dbReference>
<dbReference type="NCBIfam" id="TIGR02937">
    <property type="entry name" value="sigma70-ECF"/>
    <property type="match status" value="1"/>
</dbReference>
<dbReference type="Pfam" id="PF04542">
    <property type="entry name" value="Sigma70_r2"/>
    <property type="match status" value="1"/>
</dbReference>
<keyword evidence="4" id="KW-0238">DNA-binding</keyword>
<accession>A0ABW3LPS0</accession>
<dbReference type="Gene3D" id="1.10.10.10">
    <property type="entry name" value="Winged helix-like DNA-binding domain superfamily/Winged helix DNA-binding domain"/>
    <property type="match status" value="1"/>
</dbReference>
<keyword evidence="5" id="KW-0804">Transcription</keyword>
<name>A0ABW3LPS0_9BACI</name>
<evidence type="ECO:0000256" key="3">
    <source>
        <dbReference type="ARBA" id="ARBA00023082"/>
    </source>
</evidence>
<dbReference type="InterPro" id="IPR036388">
    <property type="entry name" value="WH-like_DNA-bd_sf"/>
</dbReference>
<evidence type="ECO:0000259" key="6">
    <source>
        <dbReference type="Pfam" id="PF04542"/>
    </source>
</evidence>
<dbReference type="InterPro" id="IPR013325">
    <property type="entry name" value="RNA_pol_sigma_r2"/>
</dbReference>
<dbReference type="Pfam" id="PF08281">
    <property type="entry name" value="Sigma70_r4_2"/>
    <property type="match status" value="1"/>
</dbReference>
<evidence type="ECO:0000259" key="7">
    <source>
        <dbReference type="Pfam" id="PF08281"/>
    </source>
</evidence>
<dbReference type="InterPro" id="IPR013249">
    <property type="entry name" value="RNA_pol_sigma70_r4_t2"/>
</dbReference>
<evidence type="ECO:0000256" key="2">
    <source>
        <dbReference type="ARBA" id="ARBA00023015"/>
    </source>
</evidence>
<evidence type="ECO:0000256" key="5">
    <source>
        <dbReference type="ARBA" id="ARBA00023163"/>
    </source>
</evidence>
<reference evidence="9" key="1">
    <citation type="journal article" date="2019" name="Int. J. Syst. Evol. Microbiol.">
        <title>The Global Catalogue of Microorganisms (GCM) 10K type strain sequencing project: providing services to taxonomists for standard genome sequencing and annotation.</title>
        <authorList>
            <consortium name="The Broad Institute Genomics Platform"/>
            <consortium name="The Broad Institute Genome Sequencing Center for Infectious Disease"/>
            <person name="Wu L."/>
            <person name="Ma J."/>
        </authorList>
    </citation>
    <scope>NUCLEOTIDE SEQUENCE [LARGE SCALE GENOMIC DNA]</scope>
    <source>
        <strain evidence="9">CCUG 56754</strain>
    </source>
</reference>
<dbReference type="InterPro" id="IPR039425">
    <property type="entry name" value="RNA_pol_sigma-70-like"/>
</dbReference>
<evidence type="ECO:0000256" key="4">
    <source>
        <dbReference type="ARBA" id="ARBA00023125"/>
    </source>
</evidence>
<dbReference type="InterPro" id="IPR013324">
    <property type="entry name" value="RNA_pol_sigma_r3/r4-like"/>
</dbReference>